<evidence type="ECO:0000313" key="2">
    <source>
        <dbReference type="Proteomes" id="UP001152888"/>
    </source>
</evidence>
<reference evidence="1" key="1">
    <citation type="submission" date="2022-03" db="EMBL/GenBank/DDBJ databases">
        <authorList>
            <person name="Sayadi A."/>
        </authorList>
    </citation>
    <scope>NUCLEOTIDE SEQUENCE</scope>
</reference>
<proteinExistence type="predicted"/>
<dbReference type="AlphaFoldDB" id="A0A9P0LFH4"/>
<protein>
    <submittedName>
        <fullName evidence="1">Uncharacterized protein</fullName>
    </submittedName>
</protein>
<evidence type="ECO:0000313" key="1">
    <source>
        <dbReference type="EMBL" id="CAH1990226.1"/>
    </source>
</evidence>
<accession>A0A9P0LFH4</accession>
<sequence length="35" mass="3884">MRESVWNNRCLVCCEQWIIIVIGTIGSGPCRSTAS</sequence>
<dbReference type="Proteomes" id="UP001152888">
    <property type="component" value="Unassembled WGS sequence"/>
</dbReference>
<gene>
    <name evidence="1" type="ORF">ACAOBT_LOCUS19525</name>
</gene>
<comment type="caution">
    <text evidence="1">The sequence shown here is derived from an EMBL/GenBank/DDBJ whole genome shotgun (WGS) entry which is preliminary data.</text>
</comment>
<organism evidence="1 2">
    <name type="scientific">Acanthoscelides obtectus</name>
    <name type="common">Bean weevil</name>
    <name type="synonym">Bruchus obtectus</name>
    <dbReference type="NCBI Taxonomy" id="200917"/>
    <lineage>
        <taxon>Eukaryota</taxon>
        <taxon>Metazoa</taxon>
        <taxon>Ecdysozoa</taxon>
        <taxon>Arthropoda</taxon>
        <taxon>Hexapoda</taxon>
        <taxon>Insecta</taxon>
        <taxon>Pterygota</taxon>
        <taxon>Neoptera</taxon>
        <taxon>Endopterygota</taxon>
        <taxon>Coleoptera</taxon>
        <taxon>Polyphaga</taxon>
        <taxon>Cucujiformia</taxon>
        <taxon>Chrysomeloidea</taxon>
        <taxon>Chrysomelidae</taxon>
        <taxon>Bruchinae</taxon>
        <taxon>Bruchini</taxon>
        <taxon>Acanthoscelides</taxon>
    </lineage>
</organism>
<name>A0A9P0LFH4_ACAOB</name>
<keyword evidence="2" id="KW-1185">Reference proteome</keyword>
<dbReference type="EMBL" id="CAKOFQ010007081">
    <property type="protein sequence ID" value="CAH1990226.1"/>
    <property type="molecule type" value="Genomic_DNA"/>
</dbReference>